<accession>M5DYM4</accession>
<dbReference type="STRING" id="1293054.HSACCH_00383"/>
<dbReference type="Proteomes" id="UP000012063">
    <property type="component" value="Unassembled WGS sequence"/>
</dbReference>
<comment type="caution">
    <text evidence="1">The sequence shown here is derived from an EMBL/GenBank/DDBJ whole genome shotgun (WGS) entry which is preliminary data.</text>
</comment>
<dbReference type="EMBL" id="CAUI01000005">
    <property type="protein sequence ID" value="CCU78075.1"/>
    <property type="molecule type" value="Genomic_DNA"/>
</dbReference>
<dbReference type="InParanoid" id="M5DYM4"/>
<reference evidence="2" key="1">
    <citation type="journal article" date="2013" name="Genome Announc.">
        <title>Genome Sequence of Halanaerobium saccharolyticum subsp. saccharolyticum Strain DSM 6643T, a Halophilic Hydrogen-Producing Bacterium.</title>
        <authorList>
            <person name="Kivisto A."/>
            <person name="Larjo A."/>
            <person name="Ciranna A."/>
            <person name="Santala V."/>
            <person name="Roos C."/>
            <person name="Karp M."/>
        </authorList>
    </citation>
    <scope>NUCLEOTIDE SEQUENCE [LARGE SCALE GENOMIC DNA]</scope>
    <source>
        <strain evidence="2">DSM 6643</strain>
    </source>
</reference>
<name>M5DYM4_9FIRM</name>
<protein>
    <recommendedName>
        <fullName evidence="3">Glycosyl transferase family 2</fullName>
    </recommendedName>
</protein>
<dbReference type="AlphaFoldDB" id="M5DYM4"/>
<organism evidence="1 2">
    <name type="scientific">Halanaerobium saccharolyticum subsp. saccharolyticum DSM 6643</name>
    <dbReference type="NCBI Taxonomy" id="1293054"/>
    <lineage>
        <taxon>Bacteria</taxon>
        <taxon>Bacillati</taxon>
        <taxon>Bacillota</taxon>
        <taxon>Clostridia</taxon>
        <taxon>Halanaerobiales</taxon>
        <taxon>Halanaerobiaceae</taxon>
        <taxon>Halanaerobium</taxon>
    </lineage>
</organism>
<gene>
    <name evidence="1" type="ORF">HSACCH_00383</name>
</gene>
<keyword evidence="2" id="KW-1185">Reference proteome</keyword>
<evidence type="ECO:0000313" key="2">
    <source>
        <dbReference type="Proteomes" id="UP000012063"/>
    </source>
</evidence>
<evidence type="ECO:0008006" key="3">
    <source>
        <dbReference type="Google" id="ProtNLM"/>
    </source>
</evidence>
<proteinExistence type="predicted"/>
<evidence type="ECO:0000313" key="1">
    <source>
        <dbReference type="EMBL" id="CCU78075.1"/>
    </source>
</evidence>
<sequence>MADLISIVVPVYNAENSLEELYLAIKKQLQLIILILNVS</sequence>